<dbReference type="EMBL" id="QAOL01000014">
    <property type="protein sequence ID" value="PTQ85331.1"/>
    <property type="molecule type" value="Genomic_DNA"/>
</dbReference>
<name>A0A0S3AIF1_9PROT</name>
<dbReference type="Pfam" id="PF14417">
    <property type="entry name" value="MEDS"/>
    <property type="match status" value="1"/>
</dbReference>
<dbReference type="EMBL" id="FNLN01000016">
    <property type="protein sequence ID" value="SDU00231.1"/>
    <property type="molecule type" value="Genomic_DNA"/>
</dbReference>
<proteinExistence type="predicted"/>
<keyword evidence="6" id="KW-1185">Reference proteome</keyword>
<evidence type="ECO:0000313" key="2">
    <source>
        <dbReference type="EMBL" id="PTQ85331.1"/>
    </source>
</evidence>
<feature type="domain" description="MEDS" evidence="1">
    <location>
        <begin position="17"/>
        <end position="174"/>
    </location>
</feature>
<protein>
    <submittedName>
        <fullName evidence="2">DcmR-like sensory protein</fullName>
    </submittedName>
    <submittedName>
        <fullName evidence="3">MEDS: MEthanogen/methylotroph, DcmR Sensory domain</fullName>
    </submittedName>
</protein>
<evidence type="ECO:0000313" key="3">
    <source>
        <dbReference type="EMBL" id="SDU00231.1"/>
    </source>
</evidence>
<dbReference type="OrthoDB" id="9782655at2"/>
<dbReference type="EMBL" id="FOFX01000016">
    <property type="protein sequence ID" value="SEQ03662.1"/>
    <property type="molecule type" value="Genomic_DNA"/>
</dbReference>
<evidence type="ECO:0000313" key="5">
    <source>
        <dbReference type="Proteomes" id="UP000181998"/>
    </source>
</evidence>
<gene>
    <name evidence="2" type="ORF">C8R28_101441</name>
    <name evidence="3" type="ORF">SAMN05216406_11642</name>
    <name evidence="4" type="ORF">SAMN05421510_101638</name>
</gene>
<dbReference type="KEGG" id="nur:ATY38_06510"/>
<evidence type="ECO:0000313" key="6">
    <source>
        <dbReference type="Proteomes" id="UP000182882"/>
    </source>
</evidence>
<dbReference type="AlphaFoldDB" id="A0A0S3AIF1"/>
<dbReference type="Proteomes" id="UP000181998">
    <property type="component" value="Unassembled WGS sequence"/>
</dbReference>
<evidence type="ECO:0000313" key="7">
    <source>
        <dbReference type="Proteomes" id="UP000244110"/>
    </source>
</evidence>
<reference evidence="3 5" key="2">
    <citation type="submission" date="2016-10" db="EMBL/GenBank/DDBJ databases">
        <authorList>
            <person name="de Groot N.N."/>
        </authorList>
    </citation>
    <scope>NUCLEOTIDE SEQUENCE [LARGE SCALE GENOMIC DNA]</scope>
    <source>
        <strain evidence="3">Nm10</strain>
        <strain evidence="4 5">Nm9</strain>
    </source>
</reference>
<evidence type="ECO:0000259" key="1">
    <source>
        <dbReference type="Pfam" id="PF14417"/>
    </source>
</evidence>
<sequence>MIDSGPGVLTDPISGNHIVKVCRDQGVKVNSVAQYVVKGLSNGEAVAIIARPSLRKALMDFFVTQGLDVQSFKDQGQIKFLDAEFLLSSLWMDDGIDAEAFEKFVSDPLGVMKLKYDKIRIFGEMVDVLWQKGAYDEAMQLEDRWNDLFKKIEFSLLCTYSFSHLDPSTYDEALERICRCHTHHIPLEVSDLSISSEANELLDSFGLAWKRIIEKFNSFTSVAPPIPPA</sequence>
<dbReference type="InterPro" id="IPR025847">
    <property type="entry name" value="MEDS_domain"/>
</dbReference>
<dbReference type="Proteomes" id="UP000244110">
    <property type="component" value="Unassembled WGS sequence"/>
</dbReference>
<dbReference type="Proteomes" id="UP000182882">
    <property type="component" value="Unassembled WGS sequence"/>
</dbReference>
<dbReference type="STRING" id="44577.ATY38_06510"/>
<reference evidence="6" key="1">
    <citation type="submission" date="2016-10" db="EMBL/GenBank/DDBJ databases">
        <authorList>
            <person name="Varghese N."/>
            <person name="Submissions S."/>
        </authorList>
    </citation>
    <scope>NUCLEOTIDE SEQUENCE [LARGE SCALE GENOMIC DNA]</scope>
    <source>
        <strain evidence="6">Nm10</strain>
    </source>
</reference>
<reference evidence="2 7" key="3">
    <citation type="submission" date="2018-04" db="EMBL/GenBank/DDBJ databases">
        <title>Active sludge and wastewater microbial communities from Klosterneuburg, Austria.</title>
        <authorList>
            <person name="Wagner M."/>
        </authorList>
    </citation>
    <scope>NUCLEOTIDE SEQUENCE [LARGE SCALE GENOMIC DNA]</scope>
    <source>
        <strain evidence="2 7">Nm4</strain>
    </source>
</reference>
<evidence type="ECO:0000313" key="4">
    <source>
        <dbReference type="EMBL" id="SEQ03662.1"/>
    </source>
</evidence>
<dbReference type="RefSeq" id="WP_062558599.1">
    <property type="nucleotide sequence ID" value="NZ_CP013341.1"/>
</dbReference>
<organism evidence="2 7">
    <name type="scientific">Nitrosomonas ureae</name>
    <dbReference type="NCBI Taxonomy" id="44577"/>
    <lineage>
        <taxon>Bacteria</taxon>
        <taxon>Pseudomonadati</taxon>
        <taxon>Pseudomonadota</taxon>
        <taxon>Betaproteobacteria</taxon>
        <taxon>Nitrosomonadales</taxon>
        <taxon>Nitrosomonadaceae</taxon>
        <taxon>Nitrosomonas</taxon>
    </lineage>
</organism>
<accession>A0A0S3AIF1</accession>